<evidence type="ECO:0000256" key="4">
    <source>
        <dbReference type="ARBA" id="ARBA00022679"/>
    </source>
</evidence>
<dbReference type="FunFam" id="3.40.50.300:FF:000225">
    <property type="entry name" value="Thymidylate kinase"/>
    <property type="match status" value="1"/>
</dbReference>
<proteinExistence type="inferred from homology"/>
<dbReference type="PROSITE" id="PS01331">
    <property type="entry name" value="THYMIDYLATE_KINASE"/>
    <property type="match status" value="1"/>
</dbReference>
<evidence type="ECO:0000256" key="9">
    <source>
        <dbReference type="ARBA" id="ARBA00048743"/>
    </source>
</evidence>
<keyword evidence="6 11" id="KW-0547">Nucleotide-binding</keyword>
<protein>
    <recommendedName>
        <fullName evidence="3 11">Thymidylate kinase</fullName>
        <ecNumber evidence="2 11">2.7.4.9</ecNumber>
    </recommendedName>
    <alternativeName>
        <fullName evidence="11">dTMP kinase</fullName>
    </alternativeName>
</protein>
<dbReference type="InterPro" id="IPR039430">
    <property type="entry name" value="Thymidylate_kin-like_dom"/>
</dbReference>
<dbReference type="GO" id="GO:0004798">
    <property type="term" value="F:dTMP kinase activity"/>
    <property type="evidence" value="ECO:0007669"/>
    <property type="project" value="UniProtKB-UniRule"/>
</dbReference>
<dbReference type="GO" id="GO:0005829">
    <property type="term" value="C:cytosol"/>
    <property type="evidence" value="ECO:0007669"/>
    <property type="project" value="TreeGrafter"/>
</dbReference>
<dbReference type="NCBIfam" id="TIGR00041">
    <property type="entry name" value="DTMP_kinase"/>
    <property type="match status" value="1"/>
</dbReference>
<feature type="compositionally biased region" description="Acidic residues" evidence="12">
    <location>
        <begin position="283"/>
        <end position="297"/>
    </location>
</feature>
<feature type="region of interest" description="Disordered" evidence="12">
    <location>
        <begin position="224"/>
        <end position="321"/>
    </location>
</feature>
<evidence type="ECO:0000256" key="5">
    <source>
        <dbReference type="ARBA" id="ARBA00022727"/>
    </source>
</evidence>
<feature type="domain" description="Thymidylate kinase-like" evidence="13">
    <location>
        <begin position="9"/>
        <end position="55"/>
    </location>
</feature>
<dbReference type="SUPFAM" id="SSF52540">
    <property type="entry name" value="P-loop containing nucleoside triphosphate hydrolases"/>
    <property type="match status" value="1"/>
</dbReference>
<comment type="function">
    <text evidence="10 11">Phosphorylation of dTMP to form dTDP in both de novo and salvage pathways of dTTP synthesis.</text>
</comment>
<dbReference type="InterPro" id="IPR018095">
    <property type="entry name" value="Thymidylate_kin_CS"/>
</dbReference>
<evidence type="ECO:0000256" key="7">
    <source>
        <dbReference type="ARBA" id="ARBA00022777"/>
    </source>
</evidence>
<evidence type="ECO:0000313" key="15">
    <source>
        <dbReference type="Proteomes" id="UP000247744"/>
    </source>
</evidence>
<dbReference type="OrthoDB" id="9774907at2"/>
<dbReference type="Pfam" id="PF02223">
    <property type="entry name" value="Thymidylate_kin"/>
    <property type="match status" value="2"/>
</dbReference>
<dbReference type="CDD" id="cd01672">
    <property type="entry name" value="TMPK"/>
    <property type="match status" value="1"/>
</dbReference>
<keyword evidence="4 11" id="KW-0808">Transferase</keyword>
<evidence type="ECO:0000256" key="2">
    <source>
        <dbReference type="ARBA" id="ARBA00012980"/>
    </source>
</evidence>
<dbReference type="PANTHER" id="PTHR10344">
    <property type="entry name" value="THYMIDYLATE KINASE"/>
    <property type="match status" value="1"/>
</dbReference>
<dbReference type="GO" id="GO:0006227">
    <property type="term" value="P:dUDP biosynthetic process"/>
    <property type="evidence" value="ECO:0007669"/>
    <property type="project" value="TreeGrafter"/>
</dbReference>
<feature type="compositionally biased region" description="Acidic residues" evidence="12">
    <location>
        <begin position="253"/>
        <end position="275"/>
    </location>
</feature>
<keyword evidence="5 11" id="KW-0545">Nucleotide biosynthesis</keyword>
<comment type="similarity">
    <text evidence="1 11">Belongs to the thymidylate kinase family.</text>
</comment>
<dbReference type="AlphaFoldDB" id="A0A318M024"/>
<dbReference type="GO" id="GO:0006235">
    <property type="term" value="P:dTTP biosynthetic process"/>
    <property type="evidence" value="ECO:0007669"/>
    <property type="project" value="UniProtKB-UniRule"/>
</dbReference>
<evidence type="ECO:0000256" key="11">
    <source>
        <dbReference type="HAMAP-Rule" id="MF_00165"/>
    </source>
</evidence>
<organism evidence="14 15">
    <name type="scientific">Bifidobacterium asteroides</name>
    <dbReference type="NCBI Taxonomy" id="1684"/>
    <lineage>
        <taxon>Bacteria</taxon>
        <taxon>Bacillati</taxon>
        <taxon>Actinomycetota</taxon>
        <taxon>Actinomycetes</taxon>
        <taxon>Bifidobacteriales</taxon>
        <taxon>Bifidobacteriaceae</taxon>
        <taxon>Bifidobacterium</taxon>
    </lineage>
</organism>
<name>A0A318M024_9BIFI</name>
<evidence type="ECO:0000256" key="3">
    <source>
        <dbReference type="ARBA" id="ARBA00017144"/>
    </source>
</evidence>
<comment type="catalytic activity">
    <reaction evidence="9 11">
        <text>dTMP + ATP = dTDP + ADP</text>
        <dbReference type="Rhea" id="RHEA:13517"/>
        <dbReference type="ChEBI" id="CHEBI:30616"/>
        <dbReference type="ChEBI" id="CHEBI:58369"/>
        <dbReference type="ChEBI" id="CHEBI:63528"/>
        <dbReference type="ChEBI" id="CHEBI:456216"/>
        <dbReference type="EC" id="2.7.4.9"/>
    </reaction>
</comment>
<evidence type="ECO:0000256" key="1">
    <source>
        <dbReference type="ARBA" id="ARBA00009776"/>
    </source>
</evidence>
<dbReference type="EC" id="2.7.4.9" evidence="2 11"/>
<dbReference type="PANTHER" id="PTHR10344:SF4">
    <property type="entry name" value="UMP-CMP KINASE 2, MITOCHONDRIAL"/>
    <property type="match status" value="1"/>
</dbReference>
<feature type="domain" description="Thymidylate kinase-like" evidence="13">
    <location>
        <begin position="76"/>
        <end position="211"/>
    </location>
</feature>
<dbReference type="HAMAP" id="MF_00165">
    <property type="entry name" value="Thymidylate_kinase"/>
    <property type="match status" value="1"/>
</dbReference>
<evidence type="ECO:0000313" key="14">
    <source>
        <dbReference type="EMBL" id="PXY81509.1"/>
    </source>
</evidence>
<evidence type="ECO:0000256" key="12">
    <source>
        <dbReference type="SAM" id="MobiDB-lite"/>
    </source>
</evidence>
<feature type="compositionally biased region" description="Acidic residues" evidence="12">
    <location>
        <begin position="230"/>
        <end position="246"/>
    </location>
</feature>
<dbReference type="EMBL" id="QGLL01000009">
    <property type="protein sequence ID" value="PXY81509.1"/>
    <property type="molecule type" value="Genomic_DNA"/>
</dbReference>
<dbReference type="GO" id="GO:0006233">
    <property type="term" value="P:dTDP biosynthetic process"/>
    <property type="evidence" value="ECO:0007669"/>
    <property type="project" value="InterPro"/>
</dbReference>
<keyword evidence="8 11" id="KW-0067">ATP-binding</keyword>
<gene>
    <name evidence="11 14" type="primary">tmk</name>
    <name evidence="14" type="ORF">DKK75_07175</name>
</gene>
<evidence type="ECO:0000256" key="6">
    <source>
        <dbReference type="ARBA" id="ARBA00022741"/>
    </source>
</evidence>
<dbReference type="InterPro" id="IPR027417">
    <property type="entry name" value="P-loop_NTPase"/>
</dbReference>
<reference evidence="14 15" key="1">
    <citation type="submission" date="2018-05" db="EMBL/GenBank/DDBJ databases">
        <title>Reference genomes for bee gut microbiota database.</title>
        <authorList>
            <person name="Ellegaard K.M."/>
        </authorList>
    </citation>
    <scope>NUCLEOTIDE SEQUENCE [LARGE SCALE GENOMIC DNA]</scope>
    <source>
        <strain evidence="14 15">ESL0200</strain>
    </source>
</reference>
<evidence type="ECO:0000259" key="13">
    <source>
        <dbReference type="Pfam" id="PF02223"/>
    </source>
</evidence>
<evidence type="ECO:0000256" key="10">
    <source>
        <dbReference type="ARBA" id="ARBA00057735"/>
    </source>
</evidence>
<sequence>MSDGLFISFEGMDGAGKTTQVQRAHNYLQECGLRSLVTREPGGTPVGLTIRELVLHGLAAFPSVAVTGGTDVVDASDDLASRTEALLYAADRAEHVAQVVRPALDRGDIVLCDRYLDSSVAYQAGGRDLSADVIRRLSLWASQGLLPKRTYLLDADPDQSKLRLDHEPDRLESAGDDFQQHVRQAFLQLAQREPDRFLVIDATQSIDQVWQIIQDDLDKLVEGREPDLPQADDDPPDVVDEDDGADADGQNDAVEDESAAAYEDDEQGAESDWTEATDAAQASEDDVDWQDQPDDDQYSQSMNAGTVGGAADDDSAPLGSRARWLLRSRLLRKTR</sequence>
<evidence type="ECO:0000256" key="8">
    <source>
        <dbReference type="ARBA" id="ARBA00022840"/>
    </source>
</evidence>
<dbReference type="Gene3D" id="3.40.50.300">
    <property type="entry name" value="P-loop containing nucleotide triphosphate hydrolases"/>
    <property type="match status" value="1"/>
</dbReference>
<dbReference type="Proteomes" id="UP000247744">
    <property type="component" value="Unassembled WGS sequence"/>
</dbReference>
<comment type="caution">
    <text evidence="14">The sequence shown here is derived from an EMBL/GenBank/DDBJ whole genome shotgun (WGS) entry which is preliminary data.</text>
</comment>
<feature type="binding site" evidence="11">
    <location>
        <begin position="11"/>
        <end position="18"/>
    </location>
    <ligand>
        <name>ATP</name>
        <dbReference type="ChEBI" id="CHEBI:30616"/>
    </ligand>
</feature>
<keyword evidence="7 11" id="KW-0418">Kinase</keyword>
<dbReference type="InterPro" id="IPR018094">
    <property type="entry name" value="Thymidylate_kinase"/>
</dbReference>
<dbReference type="GO" id="GO:0005524">
    <property type="term" value="F:ATP binding"/>
    <property type="evidence" value="ECO:0007669"/>
    <property type="project" value="UniProtKB-UniRule"/>
</dbReference>
<accession>A0A318M024</accession>